<evidence type="ECO:0000313" key="1">
    <source>
        <dbReference type="EMBL" id="EDL83858.1"/>
    </source>
</evidence>
<name>A6KPB0_RAT</name>
<dbReference type="EMBL" id="CH474078">
    <property type="protein sequence ID" value="EDL83858.1"/>
    <property type="molecule type" value="Genomic_DNA"/>
</dbReference>
<dbReference type="AlphaFoldDB" id="A6KPB0"/>
<reference evidence="2" key="1">
    <citation type="submission" date="2005-09" db="EMBL/GenBank/DDBJ databases">
        <authorList>
            <person name="Mural R.J."/>
            <person name="Li P.W."/>
            <person name="Adams M.D."/>
            <person name="Amanatides P.G."/>
            <person name="Baden-Tillson H."/>
            <person name="Barnstead M."/>
            <person name="Chin S.H."/>
            <person name="Dew I."/>
            <person name="Evans C.A."/>
            <person name="Ferriera S."/>
            <person name="Flanigan M."/>
            <person name="Fosler C."/>
            <person name="Glodek A."/>
            <person name="Gu Z."/>
            <person name="Holt R.A."/>
            <person name="Jennings D."/>
            <person name="Kraft C.L."/>
            <person name="Lu F."/>
            <person name="Nguyen T."/>
            <person name="Nusskern D.R."/>
            <person name="Pfannkoch C.M."/>
            <person name="Sitter C."/>
            <person name="Sutton G.G."/>
            <person name="Venter J.C."/>
            <person name="Wang Z."/>
            <person name="Woodage T."/>
            <person name="Zheng X.H."/>
            <person name="Zhong F."/>
        </authorList>
    </citation>
    <scope>NUCLEOTIDE SEQUENCE [LARGE SCALE GENOMIC DNA]</scope>
    <source>
        <strain>BN</strain>
        <strain evidence="2">Sprague-Dawley</strain>
    </source>
</reference>
<organism evidence="1 2">
    <name type="scientific">Rattus norvegicus</name>
    <name type="common">Rat</name>
    <dbReference type="NCBI Taxonomy" id="10116"/>
    <lineage>
        <taxon>Eukaryota</taxon>
        <taxon>Metazoa</taxon>
        <taxon>Chordata</taxon>
        <taxon>Craniata</taxon>
        <taxon>Vertebrata</taxon>
        <taxon>Euteleostomi</taxon>
        <taxon>Mammalia</taxon>
        <taxon>Eutheria</taxon>
        <taxon>Euarchontoglires</taxon>
        <taxon>Glires</taxon>
        <taxon>Rodentia</taxon>
        <taxon>Myomorpha</taxon>
        <taxon>Muroidea</taxon>
        <taxon>Muridae</taxon>
        <taxon>Murinae</taxon>
        <taxon>Rattus</taxon>
    </lineage>
</organism>
<protein>
    <submittedName>
        <fullName evidence="1">RCG22904</fullName>
    </submittedName>
</protein>
<gene>
    <name evidence="1" type="ORF">rCG_22904</name>
</gene>
<accession>A6KPB0</accession>
<proteinExistence type="predicted"/>
<sequence>MSFGKLFWPIWRNGTGSPPCLGRHSYVPILRVCHVKNSVRQVSADFDCLHRNGPLTFPSV</sequence>
<dbReference type="Proteomes" id="UP000234681">
    <property type="component" value="Chromosome X"/>
</dbReference>
<evidence type="ECO:0000313" key="2">
    <source>
        <dbReference type="Proteomes" id="UP000234681"/>
    </source>
</evidence>